<protein>
    <submittedName>
        <fullName evidence="2">Uncharacterized protein</fullName>
    </submittedName>
</protein>
<name>A0A484HF22_9BACT</name>
<proteinExistence type="predicted"/>
<dbReference type="EMBL" id="CAACVI010000003">
    <property type="protein sequence ID" value="VEN73038.1"/>
    <property type="molecule type" value="Genomic_DNA"/>
</dbReference>
<feature type="region of interest" description="Disordered" evidence="1">
    <location>
        <begin position="116"/>
        <end position="138"/>
    </location>
</feature>
<accession>A0A484HF22</accession>
<dbReference type="Pfam" id="PF19267">
    <property type="entry name" value="CIS_spike_tip"/>
    <property type="match status" value="2"/>
</dbReference>
<evidence type="ECO:0000256" key="1">
    <source>
        <dbReference type="SAM" id="MobiDB-lite"/>
    </source>
</evidence>
<reference evidence="2" key="1">
    <citation type="submission" date="2019-01" db="EMBL/GenBank/DDBJ databases">
        <authorList>
            <consortium name="Genoscope - CEA"/>
            <person name="William W."/>
        </authorList>
    </citation>
    <scope>NUCLEOTIDE SEQUENCE</scope>
    <source>
        <strain evidence="2">CR-1</strain>
    </source>
</reference>
<sequence length="299" mass="30841">MAENAQRHLLLGGDTVFMSPEGLPDPVSITLESAGRMGRGERRLCVSANGEECPLPALPPAAGEEWELKASYVSGEFQKKGSGTLTLSGPAGAMPSPAGVSLAPGTAFEAVFEVETPANSEGEGGDPEKEYKGTAALADGGNGEGAGGADEFLLAGDLILFAHPEDSKSPLNFFTDLDARSGGVSVFAPAKAIKLAPSGKTLRGGRALFMEEDIRALSIPGCDYCMDGHASGGKGTVSFEGFSADYEPCGGKIEGRTPLTSKTRLIARFDVAEPARKTPGGPADPETVYRGVGKFCPIQ</sequence>
<gene>
    <name evidence="2" type="ORF">EPICR_110005</name>
</gene>
<evidence type="ECO:0000313" key="2">
    <source>
        <dbReference type="EMBL" id="VEN73038.1"/>
    </source>
</evidence>
<dbReference type="AlphaFoldDB" id="A0A484HF22"/>
<organism evidence="2">
    <name type="scientific">uncultured Desulfobacteraceae bacterium</name>
    <dbReference type="NCBI Taxonomy" id="218296"/>
    <lineage>
        <taxon>Bacteria</taxon>
        <taxon>Pseudomonadati</taxon>
        <taxon>Thermodesulfobacteriota</taxon>
        <taxon>Desulfobacteria</taxon>
        <taxon>Desulfobacterales</taxon>
        <taxon>Desulfobacteraceae</taxon>
        <taxon>environmental samples</taxon>
    </lineage>
</organism>
<dbReference type="InterPro" id="IPR045362">
    <property type="entry name" value="CIS_spike_tip"/>
</dbReference>